<dbReference type="Proteomes" id="UP000437575">
    <property type="component" value="Unassembled WGS sequence"/>
</dbReference>
<dbReference type="AlphaFoldDB" id="A0A6A8LPC9"/>
<keyword evidence="8" id="KW-0665">Pyrimidine biosynthesis</keyword>
<name>A0A6A8LPC9_9LACO</name>
<dbReference type="NCBIfam" id="NF003792">
    <property type="entry name" value="PRK05380.1"/>
    <property type="match status" value="1"/>
</dbReference>
<dbReference type="InterPro" id="IPR017926">
    <property type="entry name" value="GATASE"/>
</dbReference>
<evidence type="ECO:0000256" key="6">
    <source>
        <dbReference type="ARBA" id="ARBA00022840"/>
    </source>
</evidence>
<dbReference type="EMBL" id="WKKZ01000510">
    <property type="protein sequence ID" value="MSE05965.1"/>
    <property type="molecule type" value="Genomic_DNA"/>
</dbReference>
<dbReference type="InterPro" id="IPR033828">
    <property type="entry name" value="GATase1_CTP_Synthase"/>
</dbReference>
<gene>
    <name evidence="11" type="ORF">GKC34_09180</name>
</gene>
<reference evidence="11 12" key="1">
    <citation type="submission" date="2019-11" db="EMBL/GenBank/DDBJ databases">
        <title>Draft Genome Sequence of Plant Growth-Promoting Rhizosphere-Associated Bacteria.</title>
        <authorList>
            <person name="Vasilyev I.Y."/>
            <person name="Radchenko V."/>
            <person name="Ilnitskaya E.V."/>
        </authorList>
    </citation>
    <scope>NUCLEOTIDE SEQUENCE [LARGE SCALE GENOMIC DNA]</scope>
    <source>
        <strain evidence="11 12">VRA_1sq_f</strain>
    </source>
</reference>
<organism evidence="11 12">
    <name type="scientific">Ligilactobacillus salivarius</name>
    <dbReference type="NCBI Taxonomy" id="1624"/>
    <lineage>
        <taxon>Bacteria</taxon>
        <taxon>Bacillati</taxon>
        <taxon>Bacillota</taxon>
        <taxon>Bacilli</taxon>
        <taxon>Lactobacillales</taxon>
        <taxon>Lactobacillaceae</taxon>
        <taxon>Ligilactobacillus</taxon>
    </lineage>
</organism>
<evidence type="ECO:0000256" key="4">
    <source>
        <dbReference type="ARBA" id="ARBA00022598"/>
    </source>
</evidence>
<dbReference type="GO" id="GO:0019856">
    <property type="term" value="P:pyrimidine nucleobase biosynthetic process"/>
    <property type="evidence" value="ECO:0007669"/>
    <property type="project" value="TreeGrafter"/>
</dbReference>
<comment type="caution">
    <text evidence="11">The sequence shown here is derived from an EMBL/GenBank/DDBJ whole genome shotgun (WGS) entry which is preliminary data.</text>
</comment>
<dbReference type="GO" id="GO:0005829">
    <property type="term" value="C:cytosol"/>
    <property type="evidence" value="ECO:0007669"/>
    <property type="project" value="TreeGrafter"/>
</dbReference>
<evidence type="ECO:0000256" key="1">
    <source>
        <dbReference type="ARBA" id="ARBA00005171"/>
    </source>
</evidence>
<dbReference type="GO" id="GO:0003883">
    <property type="term" value="F:CTP synthase activity"/>
    <property type="evidence" value="ECO:0007669"/>
    <property type="project" value="UniProtKB-EC"/>
</dbReference>
<feature type="domain" description="Glutamine amidotransferase" evidence="10">
    <location>
        <begin position="49"/>
        <end position="274"/>
    </location>
</feature>
<dbReference type="UniPathway" id="UPA00159">
    <property type="reaction ID" value="UER00277"/>
</dbReference>
<evidence type="ECO:0000256" key="3">
    <source>
        <dbReference type="ARBA" id="ARBA00012291"/>
    </source>
</evidence>
<evidence type="ECO:0000256" key="2">
    <source>
        <dbReference type="ARBA" id="ARBA00007533"/>
    </source>
</evidence>
<dbReference type="Pfam" id="PF00117">
    <property type="entry name" value="GATase"/>
    <property type="match status" value="1"/>
</dbReference>
<feature type="non-terminal residue" evidence="11">
    <location>
        <position position="1"/>
    </location>
</feature>
<dbReference type="GO" id="GO:0044210">
    <property type="term" value="P:'de novo' CTP biosynthetic process"/>
    <property type="evidence" value="ECO:0007669"/>
    <property type="project" value="UniProtKB-UniPathway"/>
</dbReference>
<dbReference type="PANTHER" id="PTHR11550:SF0">
    <property type="entry name" value="CTP SYNTHASE-RELATED"/>
    <property type="match status" value="1"/>
</dbReference>
<protein>
    <recommendedName>
        <fullName evidence="3">CTP synthase (glutamine hydrolyzing)</fullName>
        <ecNumber evidence="3">6.3.4.2</ecNumber>
    </recommendedName>
</protein>
<dbReference type="GO" id="GO:0005524">
    <property type="term" value="F:ATP binding"/>
    <property type="evidence" value="ECO:0007669"/>
    <property type="project" value="UniProtKB-KW"/>
</dbReference>
<keyword evidence="6" id="KW-0067">ATP-binding</keyword>
<dbReference type="PROSITE" id="PS51273">
    <property type="entry name" value="GATASE_TYPE_1"/>
    <property type="match status" value="1"/>
</dbReference>
<dbReference type="EC" id="6.3.4.2" evidence="3"/>
<dbReference type="PANTHER" id="PTHR11550">
    <property type="entry name" value="CTP SYNTHASE"/>
    <property type="match status" value="1"/>
</dbReference>
<sequence>AQNMDEIVCKKLHLDTPAADMTEWAALRDKVKNLSGEVKIALVGKYVQLPDAYISVNEALKHAGYTIDANVKIDYFDSEKLTAENVADELKGYDGVIVPGGFGDRGLEGMIQAIRYARENDVPYLGICLGMQMACIEFARDVAGIEDATTGEVNPKAANKIIDLMADQEDVENMGGTQRLGLYPCKLKAGSVASAAYGNQDVIQERHRHRYEFNNKYRDELAAKGLVFSGTSPDNRLVEVVEIPENKFFVAAQYHPEFLSRPQRPEGLFQAFINASAGK</sequence>
<keyword evidence="4 11" id="KW-0436">Ligase</keyword>
<dbReference type="InterPro" id="IPR004468">
    <property type="entry name" value="CTP_synthase"/>
</dbReference>
<dbReference type="CDD" id="cd01746">
    <property type="entry name" value="GATase1_CTP_Synthase"/>
    <property type="match status" value="1"/>
</dbReference>
<dbReference type="FunFam" id="3.40.50.880:FF:000002">
    <property type="entry name" value="CTP synthase"/>
    <property type="match status" value="1"/>
</dbReference>
<evidence type="ECO:0000256" key="5">
    <source>
        <dbReference type="ARBA" id="ARBA00022741"/>
    </source>
</evidence>
<evidence type="ECO:0000313" key="11">
    <source>
        <dbReference type="EMBL" id="MSE05965.1"/>
    </source>
</evidence>
<evidence type="ECO:0000256" key="9">
    <source>
        <dbReference type="ARBA" id="ARBA00047781"/>
    </source>
</evidence>
<accession>A0A6A8LPC9</accession>
<dbReference type="SUPFAM" id="SSF52317">
    <property type="entry name" value="Class I glutamine amidotransferase-like"/>
    <property type="match status" value="1"/>
</dbReference>
<comment type="catalytic activity">
    <reaction evidence="9">
        <text>UTP + L-glutamine + ATP + H2O = CTP + L-glutamate + ADP + phosphate + 2 H(+)</text>
        <dbReference type="Rhea" id="RHEA:26426"/>
        <dbReference type="ChEBI" id="CHEBI:15377"/>
        <dbReference type="ChEBI" id="CHEBI:15378"/>
        <dbReference type="ChEBI" id="CHEBI:29985"/>
        <dbReference type="ChEBI" id="CHEBI:30616"/>
        <dbReference type="ChEBI" id="CHEBI:37563"/>
        <dbReference type="ChEBI" id="CHEBI:43474"/>
        <dbReference type="ChEBI" id="CHEBI:46398"/>
        <dbReference type="ChEBI" id="CHEBI:58359"/>
        <dbReference type="ChEBI" id="CHEBI:456216"/>
        <dbReference type="EC" id="6.3.4.2"/>
    </reaction>
</comment>
<dbReference type="GO" id="GO:0042802">
    <property type="term" value="F:identical protein binding"/>
    <property type="evidence" value="ECO:0007669"/>
    <property type="project" value="TreeGrafter"/>
</dbReference>
<comment type="pathway">
    <text evidence="1">Pyrimidine metabolism; CTP biosynthesis via de novo pathway; CTP from UDP: step 2/2.</text>
</comment>
<keyword evidence="5" id="KW-0547">Nucleotide-binding</keyword>
<evidence type="ECO:0000313" key="12">
    <source>
        <dbReference type="Proteomes" id="UP000437575"/>
    </source>
</evidence>
<proteinExistence type="inferred from homology"/>
<dbReference type="Gene3D" id="3.40.50.880">
    <property type="match status" value="1"/>
</dbReference>
<comment type="similarity">
    <text evidence="2">Belongs to the CTP synthase family.</text>
</comment>
<dbReference type="InterPro" id="IPR029062">
    <property type="entry name" value="Class_I_gatase-like"/>
</dbReference>
<keyword evidence="7" id="KW-0315">Glutamine amidotransferase</keyword>
<evidence type="ECO:0000259" key="10">
    <source>
        <dbReference type="Pfam" id="PF00117"/>
    </source>
</evidence>
<evidence type="ECO:0000256" key="8">
    <source>
        <dbReference type="ARBA" id="ARBA00022975"/>
    </source>
</evidence>
<evidence type="ECO:0000256" key="7">
    <source>
        <dbReference type="ARBA" id="ARBA00022962"/>
    </source>
</evidence>